<dbReference type="InterPro" id="IPR001478">
    <property type="entry name" value="PDZ"/>
</dbReference>
<keyword evidence="1" id="KW-0677">Repeat</keyword>
<dbReference type="Gene3D" id="2.30.42.10">
    <property type="match status" value="1"/>
</dbReference>
<keyword evidence="2" id="KW-0732">Signal</keyword>
<dbReference type="PANTHER" id="PTHR32060:SF22">
    <property type="entry name" value="CARBOXYL-TERMINAL-PROCESSING PEPTIDASE 3, CHLOROPLASTIC"/>
    <property type="match status" value="1"/>
</dbReference>
<dbReference type="PANTHER" id="PTHR32060">
    <property type="entry name" value="TAIL-SPECIFIC PROTEASE"/>
    <property type="match status" value="1"/>
</dbReference>
<proteinExistence type="predicted"/>
<sequence length="638" mass="68136">MNRTHRASLLAVPLALSLLLPPAAQALDLDQARMLLGTYYIDPIPEEILYLPTLEEILGALGDPYTYYFTPEEYRQFTGSMSDQALVGIGVAYRLTAEGLSLQRVYADTPAEEAGLMAGDVIVAVEGRRPGAGESPELLSSWLQGETGTQVALTYLRGGTEYTLTVQRRAIVLPATVSELWDGHIGYIDCDTFGGETLAHFTQAIDAYGAQADVWVVDLRGNGGGEVNAAIQSTACFTGAGVLAWLRDSGGRYQGYGAEEAARTDSPVILLTDSETASASELFAAGVRDTGAGLIIGERTFGKGVGQNVFDQTSYPLLFAEGDAIKITAFRFFSPGGSTTDTIGVIPHLLVAPGHAAAVARLLSSPAPEGDNRGMLRIDFGRSWYVDLEQALSEDYRAAFRALLEALPSAVRVFQGSGADWNTISPADLAARCGLEAYQRRGFSDTAQSRFAAQIDALAAYGVVQGSGDGFFRPFDTLTRAQLCALLAQALHCDVPSGESHFSDVAMDAWYGPAVNALAEMSLVNGVGGGLFRPDDLVTHEQFIAIMGRLGRRLNMYLDSSARQVPDTLALYEALAPYADWSREGAWLLAMSQTDASGKTGTLLWDSLYAIAPGEATTRDEAAYLTCSLLSYIGVLPV</sequence>
<dbReference type="GO" id="GO:0008236">
    <property type="term" value="F:serine-type peptidase activity"/>
    <property type="evidence" value="ECO:0007669"/>
    <property type="project" value="InterPro"/>
</dbReference>
<evidence type="ECO:0000259" key="4">
    <source>
        <dbReference type="PROSITE" id="PS51272"/>
    </source>
</evidence>
<dbReference type="SMART" id="SM00245">
    <property type="entry name" value="TSPc"/>
    <property type="match status" value="1"/>
</dbReference>
<feature type="domain" description="SLH" evidence="4">
    <location>
        <begin position="438"/>
        <end position="497"/>
    </location>
</feature>
<accession>A0A8J6MEM2</accession>
<feature type="domain" description="PDZ" evidence="3">
    <location>
        <begin position="76"/>
        <end position="170"/>
    </location>
</feature>
<dbReference type="GO" id="GO:0004175">
    <property type="term" value="F:endopeptidase activity"/>
    <property type="evidence" value="ECO:0007669"/>
    <property type="project" value="TreeGrafter"/>
</dbReference>
<dbReference type="Gene3D" id="3.30.750.44">
    <property type="match status" value="1"/>
</dbReference>
<dbReference type="InterPro" id="IPR005151">
    <property type="entry name" value="Tail-specific_protease"/>
</dbReference>
<evidence type="ECO:0000313" key="5">
    <source>
        <dbReference type="EMBL" id="MBC5733113.1"/>
    </source>
</evidence>
<dbReference type="SMART" id="SM00228">
    <property type="entry name" value="PDZ"/>
    <property type="match status" value="1"/>
</dbReference>
<dbReference type="PROSITE" id="PS51272">
    <property type="entry name" value="SLH"/>
    <property type="match status" value="2"/>
</dbReference>
<keyword evidence="6" id="KW-1185">Reference proteome</keyword>
<evidence type="ECO:0000313" key="6">
    <source>
        <dbReference type="Proteomes" id="UP000661435"/>
    </source>
</evidence>
<feature type="signal peptide" evidence="2">
    <location>
        <begin position="1"/>
        <end position="26"/>
    </location>
</feature>
<evidence type="ECO:0000256" key="2">
    <source>
        <dbReference type="SAM" id="SignalP"/>
    </source>
</evidence>
<evidence type="ECO:0000256" key="1">
    <source>
        <dbReference type="ARBA" id="ARBA00022737"/>
    </source>
</evidence>
<dbReference type="InterPro" id="IPR036034">
    <property type="entry name" value="PDZ_sf"/>
</dbReference>
<feature type="domain" description="SLH" evidence="4">
    <location>
        <begin position="498"/>
        <end position="561"/>
    </location>
</feature>
<dbReference type="AlphaFoldDB" id="A0A8J6MEM2"/>
<dbReference type="EMBL" id="JACOPP010000005">
    <property type="protein sequence ID" value="MBC5733113.1"/>
    <property type="molecule type" value="Genomic_DNA"/>
</dbReference>
<dbReference type="InterPro" id="IPR029045">
    <property type="entry name" value="ClpP/crotonase-like_dom_sf"/>
</dbReference>
<dbReference type="SUPFAM" id="SSF50156">
    <property type="entry name" value="PDZ domain-like"/>
    <property type="match status" value="1"/>
</dbReference>
<protein>
    <submittedName>
        <fullName evidence="5">S-layer homology domain-containing protein</fullName>
    </submittedName>
</protein>
<dbReference type="Gene3D" id="3.90.226.10">
    <property type="entry name" value="2-enoyl-CoA Hydratase, Chain A, domain 1"/>
    <property type="match status" value="1"/>
</dbReference>
<dbReference type="CDD" id="cd06567">
    <property type="entry name" value="Peptidase_S41"/>
    <property type="match status" value="1"/>
</dbReference>
<dbReference type="Pfam" id="PF13180">
    <property type="entry name" value="PDZ_2"/>
    <property type="match status" value="1"/>
</dbReference>
<dbReference type="PROSITE" id="PS50106">
    <property type="entry name" value="PDZ"/>
    <property type="match status" value="1"/>
</dbReference>
<comment type="caution">
    <text evidence="5">The sequence shown here is derived from an EMBL/GenBank/DDBJ whole genome shotgun (WGS) entry which is preliminary data.</text>
</comment>
<gene>
    <name evidence="5" type="ORF">H8S57_05150</name>
</gene>
<dbReference type="Proteomes" id="UP000661435">
    <property type="component" value="Unassembled WGS sequence"/>
</dbReference>
<name>A0A8J6MEM2_9FIRM</name>
<evidence type="ECO:0000259" key="3">
    <source>
        <dbReference type="PROSITE" id="PS50106"/>
    </source>
</evidence>
<dbReference type="InterPro" id="IPR001119">
    <property type="entry name" value="SLH_dom"/>
</dbReference>
<dbReference type="Pfam" id="PF00395">
    <property type="entry name" value="SLH"/>
    <property type="match status" value="2"/>
</dbReference>
<dbReference type="Pfam" id="PF03572">
    <property type="entry name" value="Peptidase_S41"/>
    <property type="match status" value="1"/>
</dbReference>
<feature type="chain" id="PRO_5035162969" evidence="2">
    <location>
        <begin position="27"/>
        <end position="638"/>
    </location>
</feature>
<organism evidence="5 6">
    <name type="scientific">Lawsonibacter hominis</name>
    <dbReference type="NCBI Taxonomy" id="2763053"/>
    <lineage>
        <taxon>Bacteria</taxon>
        <taxon>Bacillati</taxon>
        <taxon>Bacillota</taxon>
        <taxon>Clostridia</taxon>
        <taxon>Eubacteriales</taxon>
        <taxon>Oscillospiraceae</taxon>
        <taxon>Lawsonibacter</taxon>
    </lineage>
</organism>
<dbReference type="SUPFAM" id="SSF52096">
    <property type="entry name" value="ClpP/crotonase"/>
    <property type="match status" value="1"/>
</dbReference>
<reference evidence="5" key="1">
    <citation type="submission" date="2020-08" db="EMBL/GenBank/DDBJ databases">
        <title>Genome public.</title>
        <authorList>
            <person name="Liu C."/>
            <person name="Sun Q."/>
        </authorList>
    </citation>
    <scope>NUCLEOTIDE SEQUENCE</scope>
    <source>
        <strain evidence="5">NSJ-51</strain>
    </source>
</reference>
<dbReference type="GO" id="GO:0006508">
    <property type="term" value="P:proteolysis"/>
    <property type="evidence" value="ECO:0007669"/>
    <property type="project" value="InterPro"/>
</dbReference>
<dbReference type="RefSeq" id="WP_186907016.1">
    <property type="nucleotide sequence ID" value="NZ_JACOPP010000005.1"/>
</dbReference>